<dbReference type="Proteomes" id="UP001217500">
    <property type="component" value="Chromosome"/>
</dbReference>
<keyword evidence="1" id="KW-0732">Signal</keyword>
<dbReference type="InterPro" id="IPR014710">
    <property type="entry name" value="RmlC-like_jellyroll"/>
</dbReference>
<organism evidence="2 3">
    <name type="scientific">Gimibacter soli</name>
    <dbReference type="NCBI Taxonomy" id="3024400"/>
    <lineage>
        <taxon>Bacteria</taxon>
        <taxon>Pseudomonadati</taxon>
        <taxon>Pseudomonadota</taxon>
        <taxon>Alphaproteobacteria</taxon>
        <taxon>Kordiimonadales</taxon>
        <taxon>Temperatibacteraceae</taxon>
        <taxon>Gimibacter</taxon>
    </lineage>
</organism>
<dbReference type="InterPro" id="IPR028013">
    <property type="entry name" value="DUF4437"/>
</dbReference>
<gene>
    <name evidence="2" type="ORF">PH603_13060</name>
</gene>
<evidence type="ECO:0000313" key="3">
    <source>
        <dbReference type="Proteomes" id="UP001217500"/>
    </source>
</evidence>
<name>A0AAE9XV88_9PROT</name>
<feature type="signal peptide" evidence="1">
    <location>
        <begin position="1"/>
        <end position="23"/>
    </location>
</feature>
<dbReference type="KEGG" id="gso:PH603_13060"/>
<evidence type="ECO:0000256" key="1">
    <source>
        <dbReference type="SAM" id="SignalP"/>
    </source>
</evidence>
<dbReference type="AlphaFoldDB" id="A0AAE9XV88"/>
<reference evidence="2" key="1">
    <citation type="submission" date="2023-01" db="EMBL/GenBank/DDBJ databases">
        <title>The genome sequence of Kordiimonadaceae bacterium 6D33.</title>
        <authorList>
            <person name="Liu Y."/>
        </authorList>
    </citation>
    <scope>NUCLEOTIDE SEQUENCE</scope>
    <source>
        <strain evidence="2">6D33</strain>
    </source>
</reference>
<evidence type="ECO:0000313" key="2">
    <source>
        <dbReference type="EMBL" id="WCL53469.1"/>
    </source>
</evidence>
<keyword evidence="3" id="KW-1185">Reference proteome</keyword>
<feature type="chain" id="PRO_5042029892" evidence="1">
    <location>
        <begin position="24"/>
        <end position="149"/>
    </location>
</feature>
<dbReference type="InterPro" id="IPR011051">
    <property type="entry name" value="RmlC_Cupin_sf"/>
</dbReference>
<sequence length="149" mass="16241">MTIRTLPALSCLLVCSVPFEAVADDEIRVANIEDLAFETTPEGVAFASLEGERFKEAYMAMVRLPAGTESPLHIKTADMFGIVVAGEMTHSYSKDSNEDAKTLATGAYYHIPANLPHVSRCVSEVECVTFLYQDGAFDFVPVQDEKSGN</sequence>
<dbReference type="EMBL" id="CP116805">
    <property type="protein sequence ID" value="WCL53469.1"/>
    <property type="molecule type" value="Genomic_DNA"/>
</dbReference>
<protein>
    <submittedName>
        <fullName evidence="2">DUF4437 domain-containing protein</fullName>
    </submittedName>
</protein>
<accession>A0AAE9XV88</accession>
<proteinExistence type="predicted"/>
<dbReference type="Pfam" id="PF14499">
    <property type="entry name" value="DUF4437"/>
    <property type="match status" value="1"/>
</dbReference>
<dbReference type="SUPFAM" id="SSF51182">
    <property type="entry name" value="RmlC-like cupins"/>
    <property type="match status" value="1"/>
</dbReference>
<dbReference type="Gene3D" id="2.60.120.10">
    <property type="entry name" value="Jelly Rolls"/>
    <property type="match status" value="1"/>
</dbReference>
<dbReference type="RefSeq" id="WP_289502981.1">
    <property type="nucleotide sequence ID" value="NZ_CP116805.1"/>
</dbReference>